<organism evidence="2">
    <name type="scientific">viral metagenome</name>
    <dbReference type="NCBI Taxonomy" id="1070528"/>
    <lineage>
        <taxon>unclassified sequences</taxon>
        <taxon>metagenomes</taxon>
        <taxon>organismal metagenomes</taxon>
    </lineage>
</organism>
<dbReference type="AlphaFoldDB" id="A0A6C0KJ34"/>
<feature type="region of interest" description="Disordered" evidence="1">
    <location>
        <begin position="232"/>
        <end position="306"/>
    </location>
</feature>
<reference evidence="2" key="1">
    <citation type="journal article" date="2020" name="Nature">
        <title>Giant virus diversity and host interactions through global metagenomics.</title>
        <authorList>
            <person name="Schulz F."/>
            <person name="Roux S."/>
            <person name="Paez-Espino D."/>
            <person name="Jungbluth S."/>
            <person name="Walsh D.A."/>
            <person name="Denef V.J."/>
            <person name="McMahon K.D."/>
            <person name="Konstantinidis K.T."/>
            <person name="Eloe-Fadrosh E.A."/>
            <person name="Kyrpides N.C."/>
            <person name="Woyke T."/>
        </authorList>
    </citation>
    <scope>NUCLEOTIDE SEQUENCE</scope>
    <source>
        <strain evidence="2">GVMAG-S-3300012919-55</strain>
    </source>
</reference>
<dbReference type="EMBL" id="MN740920">
    <property type="protein sequence ID" value="QHU17955.1"/>
    <property type="molecule type" value="Genomic_DNA"/>
</dbReference>
<feature type="compositionally biased region" description="Basic residues" evidence="1">
    <location>
        <begin position="297"/>
        <end position="306"/>
    </location>
</feature>
<evidence type="ECO:0000313" key="2">
    <source>
        <dbReference type="EMBL" id="QHU17955.1"/>
    </source>
</evidence>
<protein>
    <submittedName>
        <fullName evidence="2">Uncharacterized protein</fullName>
    </submittedName>
</protein>
<evidence type="ECO:0000256" key="1">
    <source>
        <dbReference type="SAM" id="MobiDB-lite"/>
    </source>
</evidence>
<sequence>MASMIVQPSQFNPSEHMIFTKPKVNSVGGKSIGILNSQTKRSIQVNTPLMLTWGANVYENANGPSYSLALQFPRDEFSNPDIESFLNMLKDMEESVKKAALENSKEWFGKVQGKEVIEAFWNPILKYPKGEDGEPDLTRNPTIKVKLPMWDGDYKFELYDPNNVLLLPNGDGATPDSIIQKGSNIACILQCGGIWFANGNFGVSWKLSQGIVKAAETLVKGKCHISLSSEDRATISNMNEEQTPKLEDTDSSPQTHVESDDEEEAPVEEEGSPSEPEAEPEPEPQPEPEPEPEEKPKKKRVVKKKA</sequence>
<name>A0A6C0KJ34_9ZZZZ</name>
<accession>A0A6C0KJ34</accession>
<proteinExistence type="predicted"/>
<feature type="compositionally biased region" description="Acidic residues" evidence="1">
    <location>
        <begin position="259"/>
        <end position="292"/>
    </location>
</feature>